<evidence type="ECO:0000313" key="6">
    <source>
        <dbReference type="Proteomes" id="UP000195840"/>
    </source>
</evidence>
<dbReference type="Pfam" id="PF12571">
    <property type="entry name" value="Phage_tail_fib"/>
    <property type="match status" value="1"/>
</dbReference>
<proteinExistence type="predicted"/>
<evidence type="ECO:0000313" key="5">
    <source>
        <dbReference type="Proteomes" id="UP000045824"/>
    </source>
</evidence>
<evidence type="ECO:0000313" key="3">
    <source>
        <dbReference type="EMBL" id="CNE08423.1"/>
    </source>
</evidence>
<organism evidence="3 5">
    <name type="scientific">Yersinia kristensenii</name>
    <dbReference type="NCBI Taxonomy" id="28152"/>
    <lineage>
        <taxon>Bacteria</taxon>
        <taxon>Pseudomonadati</taxon>
        <taxon>Pseudomonadota</taxon>
        <taxon>Gammaproteobacteria</taxon>
        <taxon>Enterobacterales</taxon>
        <taxon>Yersiniaceae</taxon>
        <taxon>Yersinia</taxon>
    </lineage>
</organism>
<dbReference type="Gene3D" id="3.90.1340.10">
    <property type="entry name" value="Phage tail collar domain"/>
    <property type="match status" value="1"/>
</dbReference>
<dbReference type="InterPro" id="IPR037053">
    <property type="entry name" value="Phage_tail_collar_dom_sf"/>
</dbReference>
<dbReference type="Proteomes" id="UP000195840">
    <property type="component" value="Unassembled WGS sequence"/>
</dbReference>
<evidence type="ECO:0000313" key="4">
    <source>
        <dbReference type="EMBL" id="OVZ83809.1"/>
    </source>
</evidence>
<evidence type="ECO:0000259" key="1">
    <source>
        <dbReference type="Pfam" id="PF07484"/>
    </source>
</evidence>
<dbReference type="Proteomes" id="UP000045824">
    <property type="component" value="Unassembled WGS sequence"/>
</dbReference>
<accession>A0A0T9KKF4</accession>
<dbReference type="EMBL" id="NHOG01000001">
    <property type="protein sequence ID" value="OVZ83809.1"/>
    <property type="molecule type" value="Genomic_DNA"/>
</dbReference>
<feature type="domain" description="Phage tail fibre protein N-terminal" evidence="2">
    <location>
        <begin position="1"/>
        <end position="150"/>
    </location>
</feature>
<dbReference type="EMBL" id="CPYI01000001">
    <property type="protein sequence ID" value="CNE08423.1"/>
    <property type="molecule type" value="Genomic_DNA"/>
</dbReference>
<dbReference type="InterPro" id="IPR011083">
    <property type="entry name" value="Phage_tail_collar_dom"/>
</dbReference>
<dbReference type="InterPro" id="IPR051934">
    <property type="entry name" value="Phage_Tail_Fiber_Structural"/>
</dbReference>
<dbReference type="PANTHER" id="PTHR35191:SF1">
    <property type="entry name" value="PROPHAGE SIDE TAIL FIBER PROTEIN HOMOLOG STFQ-RELATED"/>
    <property type="match status" value="1"/>
</dbReference>
<keyword evidence="6" id="KW-1185">Reference proteome</keyword>
<dbReference type="InterPro" id="IPR022225">
    <property type="entry name" value="Phage_tail_fibre_N"/>
</dbReference>
<name>A0A0T9KKF4_YERKR</name>
<dbReference type="SUPFAM" id="SSF88874">
    <property type="entry name" value="Receptor-binding domain of short tail fibre protein gp12"/>
    <property type="match status" value="1"/>
</dbReference>
<dbReference type="AlphaFoldDB" id="A0A0T9KKF4"/>
<gene>
    <name evidence="3" type="primary">gpH_1</name>
    <name evidence="4" type="ORF">CBW52_01390</name>
    <name evidence="3" type="ORF">ERS008491_00375</name>
</gene>
<protein>
    <submittedName>
        <fullName evidence="4">Phage tail protein</fullName>
    </submittedName>
    <submittedName>
        <fullName evidence="3">Variable tail fiber protein</fullName>
    </submittedName>
</protein>
<dbReference type="Pfam" id="PF07484">
    <property type="entry name" value="Collar"/>
    <property type="match status" value="1"/>
</dbReference>
<dbReference type="PANTHER" id="PTHR35191">
    <property type="entry name" value="PROPHAGE SIDE TAIL FIBER PROTEIN HOMOLOG STFQ-RELATED"/>
    <property type="match status" value="1"/>
</dbReference>
<feature type="domain" description="Phage tail collar" evidence="1">
    <location>
        <begin position="314"/>
        <end position="361"/>
    </location>
</feature>
<reference evidence="3 5" key="1">
    <citation type="submission" date="2015-03" db="EMBL/GenBank/DDBJ databases">
        <authorList>
            <person name="Murphy D."/>
        </authorList>
    </citation>
    <scope>NUCLEOTIDE SEQUENCE [LARGE SCALE GENOMIC DNA]</scope>
    <source>
        <strain evidence="3 5">FCF326</strain>
    </source>
</reference>
<evidence type="ECO:0000259" key="2">
    <source>
        <dbReference type="Pfam" id="PF12571"/>
    </source>
</evidence>
<dbReference type="RefSeq" id="WP_050118205.1">
    <property type="nucleotide sequence ID" value="NZ_CAWMAB010000001.1"/>
</dbReference>
<reference evidence="4 6" key="2">
    <citation type="submission" date="2017-05" db="EMBL/GenBank/DDBJ databases">
        <title>Whole genome sequencing of Yersinia kristensenii.</title>
        <authorList>
            <person name="Campioni F."/>
        </authorList>
    </citation>
    <scope>NUCLEOTIDE SEQUENCE [LARGE SCALE GENOMIC DNA]</scope>
    <source>
        <strain evidence="4 6">CFSAN060538</strain>
    </source>
</reference>
<sequence>MTTKYFAILTNQGAARLANAAALGTTLKITHMSVGDGGGKAVTPNPEQTTLINEVRRGVVNMLSIDPQNINQIIVEQVIPENEGGWFIREIGLFDSEGMLIAVANCPETYKPLLQEGSGRTQTIRMILIVSSASAVELKIDPSVVLATRQHVDNKIIEVKQYADALHQKHIDAANPHSQYAFKHSPALTGIPTAPTPVQNTNNQQIATTEFVRTWISLLKGNVPVELGTLKALADSLGTKLAKGSNGADIPDKTRFVDNLGLRDTVNKAAGALQKSQNGADIPNKPLFTRNIGVYNKAESDARYLRVPDNLPVGIPLPWPLATPPTGWIICNGQPFDKARCPQLAKAYPNGVLPDLRGVFIRGWDNGRNLDGGRTLLSFQGDAIRNITGYYVQRLAGNSYWTDCGGAFYQEGKAFGHNAINDGGNGATTKKFDASRVVPTAKENRPVNMAFNYIVRAA</sequence>